<dbReference type="Proteomes" id="UP001454036">
    <property type="component" value="Unassembled WGS sequence"/>
</dbReference>
<dbReference type="EMBL" id="BAABME010002546">
    <property type="protein sequence ID" value="GAA0155119.1"/>
    <property type="molecule type" value="Genomic_DNA"/>
</dbReference>
<evidence type="ECO:0000313" key="2">
    <source>
        <dbReference type="EMBL" id="GAA0155119.1"/>
    </source>
</evidence>
<keyword evidence="3" id="KW-1185">Reference proteome</keyword>
<reference evidence="2 3" key="1">
    <citation type="submission" date="2024-01" db="EMBL/GenBank/DDBJ databases">
        <title>The complete chloroplast genome sequence of Lithospermum erythrorhizon: insights into the phylogenetic relationship among Boraginaceae species and the maternal lineages of purple gromwells.</title>
        <authorList>
            <person name="Okada T."/>
            <person name="Watanabe K."/>
        </authorList>
    </citation>
    <scope>NUCLEOTIDE SEQUENCE [LARGE SCALE GENOMIC DNA]</scope>
</reference>
<dbReference type="PANTHER" id="PTHR10378">
    <property type="entry name" value="LIM DOMAIN-BINDING PROTEIN"/>
    <property type="match status" value="1"/>
</dbReference>
<feature type="transmembrane region" description="Helical" evidence="1">
    <location>
        <begin position="7"/>
        <end position="34"/>
    </location>
</feature>
<gene>
    <name evidence="2" type="ORF">LIER_12923</name>
</gene>
<evidence type="ECO:0000313" key="3">
    <source>
        <dbReference type="Proteomes" id="UP001454036"/>
    </source>
</evidence>
<evidence type="ECO:0000256" key="1">
    <source>
        <dbReference type="SAM" id="Phobius"/>
    </source>
</evidence>
<accession>A0AAV3PTK5</accession>
<protein>
    <submittedName>
        <fullName evidence="2">Transcription cofactor</fullName>
    </submittedName>
</protein>
<keyword evidence="1" id="KW-1133">Transmembrane helix</keyword>
<comment type="caution">
    <text evidence="2">The sequence shown here is derived from an EMBL/GenBank/DDBJ whole genome shotgun (WGS) entry which is preliminary data.</text>
</comment>
<sequence>MISAVGILGFLVCINLSMVFLIYIVDLYVCIYWSSGLYRVFCYFRNDHLVLELCDLDMEDYLCFDNRTGIPCITPNNEVQSNLLVPLSSLNSLFQKESVIAPSFQDLPTSISRMVEWNVDSPYGQNANMNSLVSGTSLLMHNNSTLQMNGNTNNDPSGNFLSPLISLESNRVSNSVMPWFLPSQDGENNRNGLKRKRLQHSIAAASESNTQGHQIVSPPLTRQDHSVLHHIAKMPRLDVNHENLLQQHLYQQILLKKDLMQVQNQNMQLKALIQQQRQQNYLEKQVLQPVPQFDRLHGLHGEDQLRHLLQSQKIPRQLSPITSFPVGACSRRLMQYLYHLRTRPQANNIVYWHKLVSEYYAPGAKIRWCFSLYKNLRSNGRGGFMHTGNEGWACDVCGSRSGKGFEANFEILPRVFQNNFGNDLVDEILFLEVPQERKVPSGFLVLEYEKAVLKSVYKQGRVVREGKLRVLFGQDLKILSWEFCSLKHEEFLNRHQVSSQVNQLVEAAEKCQSIDMASAEDFISNCNKFAAAGHHLAKAIDLPLVNGLGLPNRYVRCLQMAEVFHIMGDLMAFSCHSKIGPLGSNYWDVFAECLKYYSQVESSKATQKNAQCGTVRGQSTREGTLTATSFSPGSGSGSVDSCLINDEVLQADREVTIAFPYRGADNHTSSISPTSRMIKQEKRCMGDQMTEIPITSRMQVPQSSYSAKLCNSSVNIESKRKKLQERVTSNTLEGENIPYARGRMASSAATIGSARVLKAPHSSNSSNSQTLLEIKQEPNYF</sequence>
<dbReference type="Pfam" id="PF01803">
    <property type="entry name" value="LIM_bind"/>
    <property type="match status" value="1"/>
</dbReference>
<keyword evidence="1" id="KW-0812">Transmembrane</keyword>
<dbReference type="InterPro" id="IPR029005">
    <property type="entry name" value="LIM-bd/SEUSS"/>
</dbReference>
<dbReference type="AlphaFoldDB" id="A0AAV3PTK5"/>
<organism evidence="2 3">
    <name type="scientific">Lithospermum erythrorhizon</name>
    <name type="common">Purple gromwell</name>
    <name type="synonym">Lithospermum officinale var. erythrorhizon</name>
    <dbReference type="NCBI Taxonomy" id="34254"/>
    <lineage>
        <taxon>Eukaryota</taxon>
        <taxon>Viridiplantae</taxon>
        <taxon>Streptophyta</taxon>
        <taxon>Embryophyta</taxon>
        <taxon>Tracheophyta</taxon>
        <taxon>Spermatophyta</taxon>
        <taxon>Magnoliopsida</taxon>
        <taxon>eudicotyledons</taxon>
        <taxon>Gunneridae</taxon>
        <taxon>Pentapetalae</taxon>
        <taxon>asterids</taxon>
        <taxon>lamiids</taxon>
        <taxon>Boraginales</taxon>
        <taxon>Boraginaceae</taxon>
        <taxon>Boraginoideae</taxon>
        <taxon>Lithospermeae</taxon>
        <taxon>Lithospermum</taxon>
    </lineage>
</organism>
<proteinExistence type="predicted"/>
<keyword evidence="1" id="KW-0472">Membrane</keyword>
<name>A0AAV3PTK5_LITER</name>